<dbReference type="OrthoDB" id="4062651at2759"/>
<organism evidence="1 2">
    <name type="scientific">Artemisia annua</name>
    <name type="common">Sweet wormwood</name>
    <dbReference type="NCBI Taxonomy" id="35608"/>
    <lineage>
        <taxon>Eukaryota</taxon>
        <taxon>Viridiplantae</taxon>
        <taxon>Streptophyta</taxon>
        <taxon>Embryophyta</taxon>
        <taxon>Tracheophyta</taxon>
        <taxon>Spermatophyta</taxon>
        <taxon>Magnoliopsida</taxon>
        <taxon>eudicotyledons</taxon>
        <taxon>Gunneridae</taxon>
        <taxon>Pentapetalae</taxon>
        <taxon>asterids</taxon>
        <taxon>campanulids</taxon>
        <taxon>Asterales</taxon>
        <taxon>Asteraceae</taxon>
        <taxon>Asteroideae</taxon>
        <taxon>Anthemideae</taxon>
        <taxon>Artemisiinae</taxon>
        <taxon>Artemisia</taxon>
    </lineage>
</organism>
<proteinExistence type="predicted"/>
<evidence type="ECO:0000313" key="2">
    <source>
        <dbReference type="Proteomes" id="UP000245207"/>
    </source>
</evidence>
<reference evidence="1 2" key="1">
    <citation type="journal article" date="2018" name="Mol. Plant">
        <title>The genome of Artemisia annua provides insight into the evolution of Asteraceae family and artemisinin biosynthesis.</title>
        <authorList>
            <person name="Shen Q."/>
            <person name="Zhang L."/>
            <person name="Liao Z."/>
            <person name="Wang S."/>
            <person name="Yan T."/>
            <person name="Shi P."/>
            <person name="Liu M."/>
            <person name="Fu X."/>
            <person name="Pan Q."/>
            <person name="Wang Y."/>
            <person name="Lv Z."/>
            <person name="Lu X."/>
            <person name="Zhang F."/>
            <person name="Jiang W."/>
            <person name="Ma Y."/>
            <person name="Chen M."/>
            <person name="Hao X."/>
            <person name="Li L."/>
            <person name="Tang Y."/>
            <person name="Lv G."/>
            <person name="Zhou Y."/>
            <person name="Sun X."/>
            <person name="Brodelius P.E."/>
            <person name="Rose J.K.C."/>
            <person name="Tang K."/>
        </authorList>
    </citation>
    <scope>NUCLEOTIDE SEQUENCE [LARGE SCALE GENOMIC DNA]</scope>
    <source>
        <strain evidence="2">cv. Huhao1</strain>
        <tissue evidence="1">Leaf</tissue>
    </source>
</reference>
<dbReference type="EMBL" id="PKPP01009101">
    <property type="protein sequence ID" value="PWA49056.1"/>
    <property type="molecule type" value="Genomic_DNA"/>
</dbReference>
<dbReference type="Proteomes" id="UP000245207">
    <property type="component" value="Unassembled WGS sequence"/>
</dbReference>
<dbReference type="AlphaFoldDB" id="A0A2U1LJ90"/>
<name>A0A2U1LJ90_ARTAN</name>
<keyword evidence="2" id="KW-1185">Reference proteome</keyword>
<accession>A0A2U1LJ90</accession>
<dbReference type="Gene3D" id="3.30.200.20">
    <property type="entry name" value="Phosphorylase Kinase, domain 1"/>
    <property type="match status" value="1"/>
</dbReference>
<keyword evidence="1" id="KW-0675">Receptor</keyword>
<evidence type="ECO:0000313" key="1">
    <source>
        <dbReference type="EMBL" id="PWA49056.1"/>
    </source>
</evidence>
<sequence length="101" mass="11484">MTSFMQEFEHPEIKLEDIKLSTNNFDAKNIIGNGGFGKAFKVETSHSMGRPMVALEHKVLYGAMSWFHGKVISPIRIFPKTPKSIIEHKTLIILITLFRVP</sequence>
<gene>
    <name evidence="1" type="ORF">CTI12_AA486500</name>
</gene>
<comment type="caution">
    <text evidence="1">The sequence shown here is derived from an EMBL/GenBank/DDBJ whole genome shotgun (WGS) entry which is preliminary data.</text>
</comment>
<protein>
    <submittedName>
        <fullName evidence="1">Ephrin type-A receptor 8</fullName>
    </submittedName>
</protein>